<dbReference type="GO" id="GO:0005879">
    <property type="term" value="C:axonemal microtubule"/>
    <property type="evidence" value="ECO:0007669"/>
    <property type="project" value="TreeGrafter"/>
</dbReference>
<dbReference type="GO" id="GO:0036126">
    <property type="term" value="C:sperm flagellum"/>
    <property type="evidence" value="ECO:0007669"/>
    <property type="project" value="TreeGrafter"/>
</dbReference>
<evidence type="ECO:0000256" key="1">
    <source>
        <dbReference type="ARBA" id="ARBA00008738"/>
    </source>
</evidence>
<protein>
    <submittedName>
        <fullName evidence="3">Stabilizer of axonemal microtubules 2</fullName>
    </submittedName>
</protein>
<comment type="caution">
    <text evidence="3">The sequence shown here is derived from an EMBL/GenBank/DDBJ whole genome shotgun (WGS) entry which is preliminary data.</text>
</comment>
<reference evidence="3 4" key="1">
    <citation type="journal article" date="2020" name="Nature">
        <title>Six reference-quality genomes reveal evolution of bat adaptations.</title>
        <authorList>
            <person name="Jebb D."/>
            <person name="Huang Z."/>
            <person name="Pippel M."/>
            <person name="Hughes G.M."/>
            <person name="Lavrichenko K."/>
            <person name="Devanna P."/>
            <person name="Winkler S."/>
            <person name="Jermiin L.S."/>
            <person name="Skirmuntt E.C."/>
            <person name="Katzourakis A."/>
            <person name="Burkitt-Gray L."/>
            <person name="Ray D.A."/>
            <person name="Sullivan K.A.M."/>
            <person name="Roscito J.G."/>
            <person name="Kirilenko B.M."/>
            <person name="Davalos L.M."/>
            <person name="Corthals A.P."/>
            <person name="Power M.L."/>
            <person name="Jones G."/>
            <person name="Ransome R.D."/>
            <person name="Dechmann D.K.N."/>
            <person name="Locatelli A.G."/>
            <person name="Puechmaille S.J."/>
            <person name="Fedrigo O."/>
            <person name="Jarvis E.D."/>
            <person name="Hiller M."/>
            <person name="Vernes S.C."/>
            <person name="Myers E.W."/>
            <person name="Teeling E.C."/>
        </authorList>
    </citation>
    <scope>NUCLEOTIDE SEQUENCE [LARGE SCALE GENOMIC DNA]</scope>
    <source>
        <strain evidence="3">MMyoMyo1</strain>
        <tissue evidence="3">Flight muscle</tissue>
    </source>
</reference>
<dbReference type="InterPro" id="IPR033336">
    <property type="entry name" value="SAXO1/2"/>
</dbReference>
<keyword evidence="4" id="KW-1185">Reference proteome</keyword>
<evidence type="ECO:0000313" key="3">
    <source>
        <dbReference type="EMBL" id="KAF6266962.1"/>
    </source>
</evidence>
<dbReference type="PANTHER" id="PTHR31516:SF6">
    <property type="entry name" value="STABILIZER OF AXONEMAL MICROTUBULES 2"/>
    <property type="match status" value="1"/>
</dbReference>
<evidence type="ECO:0000313" key="4">
    <source>
        <dbReference type="Proteomes" id="UP000527355"/>
    </source>
</evidence>
<dbReference type="PANTHER" id="PTHR31516">
    <property type="entry name" value="STABILIZER OF AXONEMAL MICROTUBULES 2"/>
    <property type="match status" value="1"/>
</dbReference>
<sequence length="458" mass="51505">MRSWCLCQICTCGRHRCPHGSTGIYENSGAFCPTTEYLEKYPTYGNVPPAQSLKPKPEALAHGGKMEGITTFKSDYRPYEVVPPPRHLPEEYRPKQGDIDLDTTYRQDFNAYPAHPVARVRPLERRHVKKGKLDTVPTYKDDYRAWAPEKSHLYKPEHAYHPPTVRFGNPTTFQDDYVPRAAQPRQSFKPGAAAPLSTAPFHGDTSHRLDFVPYELEPKPARPKRPYKPSSQPFQGLTTHRCAFRGLLGSAAKACRPPRARGPPDLPFEGRTEFRDSFQPWEMPPPHVKPVPAYVPPAGAMQLLTTSRRDYQVPRQAPRAAPIRPASQRRKKFPFQGRSTTQEDFPEWEACRPREPVRPQQQMPGPSGTFDGVSTFQSHYVPHQLAPTASCKPAQAAVRSSSPFDGVTWYSAEFAPKEREVCPASYPSPPGYIFDTTNSRGHKFFRKIAPAASSGQAS</sequence>
<dbReference type="AlphaFoldDB" id="A0A7J7QSU6"/>
<dbReference type="GO" id="GO:0008017">
    <property type="term" value="F:microtubule binding"/>
    <property type="evidence" value="ECO:0007669"/>
    <property type="project" value="InterPro"/>
</dbReference>
<accession>A0A7J7QSU6</accession>
<dbReference type="GO" id="GO:0005814">
    <property type="term" value="C:centriole"/>
    <property type="evidence" value="ECO:0007669"/>
    <property type="project" value="TreeGrafter"/>
</dbReference>
<dbReference type="EMBL" id="JABWUV010000067">
    <property type="protein sequence ID" value="KAF6266962.1"/>
    <property type="molecule type" value="Genomic_DNA"/>
</dbReference>
<dbReference type="Proteomes" id="UP000527355">
    <property type="component" value="Unassembled WGS sequence"/>
</dbReference>
<gene>
    <name evidence="3" type="ORF">mMyoMyo1_017065</name>
</gene>
<dbReference type="OrthoDB" id="365640at2759"/>
<dbReference type="Pfam" id="PF05217">
    <property type="entry name" value="SAXO1-2"/>
    <property type="match status" value="1"/>
</dbReference>
<comment type="similarity">
    <text evidence="1">Belongs to the FAM154 family.</text>
</comment>
<dbReference type="GO" id="GO:0036064">
    <property type="term" value="C:ciliary basal body"/>
    <property type="evidence" value="ECO:0007669"/>
    <property type="project" value="TreeGrafter"/>
</dbReference>
<feature type="region of interest" description="Disordered" evidence="2">
    <location>
        <begin position="315"/>
        <end position="345"/>
    </location>
</feature>
<feature type="compositionally biased region" description="Low complexity" evidence="2">
    <location>
        <begin position="315"/>
        <end position="326"/>
    </location>
</feature>
<name>A0A7J7QSU6_MYOMY</name>
<dbReference type="VEuPathDB" id="HostDB:LOC118659676"/>
<organism evidence="3 4">
    <name type="scientific">Myotis myotis</name>
    <name type="common">Greater mouse-eared bat</name>
    <name type="synonym">Vespertilio myotis</name>
    <dbReference type="NCBI Taxonomy" id="51298"/>
    <lineage>
        <taxon>Eukaryota</taxon>
        <taxon>Metazoa</taxon>
        <taxon>Chordata</taxon>
        <taxon>Craniata</taxon>
        <taxon>Vertebrata</taxon>
        <taxon>Euteleostomi</taxon>
        <taxon>Mammalia</taxon>
        <taxon>Eutheria</taxon>
        <taxon>Laurasiatheria</taxon>
        <taxon>Chiroptera</taxon>
        <taxon>Yangochiroptera</taxon>
        <taxon>Vespertilionidae</taxon>
        <taxon>Myotis</taxon>
    </lineage>
</organism>
<evidence type="ECO:0000256" key="2">
    <source>
        <dbReference type="SAM" id="MobiDB-lite"/>
    </source>
</evidence>
<proteinExistence type="inferred from homology"/>